<gene>
    <name evidence="3" type="ORF">STAS_26099</name>
</gene>
<dbReference type="OrthoDB" id="762072at2759"/>
<dbReference type="PANTHER" id="PTHR46445">
    <property type="entry name" value="RNA POLYMERASE II DEGRADATION FACTOR-LIKE PROTEIN (DUF1296)"/>
    <property type="match status" value="1"/>
</dbReference>
<comment type="caution">
    <text evidence="3">The sequence shown here is derived from an EMBL/GenBank/DDBJ whole genome shotgun (WGS) entry which is preliminary data.</text>
</comment>
<dbReference type="Proteomes" id="UP000325081">
    <property type="component" value="Unassembled WGS sequence"/>
</dbReference>
<evidence type="ECO:0000259" key="2">
    <source>
        <dbReference type="Pfam" id="PF06972"/>
    </source>
</evidence>
<feature type="region of interest" description="Disordered" evidence="1">
    <location>
        <begin position="125"/>
        <end position="334"/>
    </location>
</feature>
<feature type="compositionally biased region" description="Low complexity" evidence="1">
    <location>
        <begin position="86"/>
        <end position="96"/>
    </location>
</feature>
<dbReference type="Pfam" id="PF06972">
    <property type="entry name" value="GIP1_N"/>
    <property type="match status" value="1"/>
</dbReference>
<feature type="region of interest" description="Disordered" evidence="1">
    <location>
        <begin position="796"/>
        <end position="819"/>
    </location>
</feature>
<sequence>MSTSRGSGAGKGGVVQPIPAGSRKVVQSLKEIVNCPEVEIYVALKECNMDPNEAVNRLLSQDPFHEVKSKREKKKEGKDQPESRSRGANSSSNRGNKTGADRQYARSSSAQYYTSGVFDSSLYGKTTYKKENGSGPYSSSLSSVHGGSGNSKSRGPPGHSDDASAESKGSFLGTTDVLPSVSQPASGYQPAWVSTPGQVSMADIVRMGRPDKKGSNAPNESHHNIQDPFVNESLHKDHASKVNQAEVPSVQHVATSDDWPSIEKPAAPSVIPFSEHPEASSVSYDNANYEAEEVQEEEDDDNFESSGGNDDGSVSISSRRMIPEDVSRGPSQFDNELYKNMGTYESEAHDFERHEVDEIGASVISVTKNLRQLSVNKDDGGFPSEANAPSVVIPEHLQVHTADCSNLTFGSFGSAMNDAYSSGTTTSFLEKPNLEEVQNETEESTGGQPETRHPEYYVDDSLRSTPDDSLLHRNSATVGSYDASSAPKPEELRPESADMAHGNQYPFPSSDSGYSFDNAQRLNAAFSQTSSQMQSPAPFSNVMHAYSNSLPSALLAANVQPTRESDLQYPFSLTQSLTAKYGNSVSSIGASAISISEDLKTAGLHSTQPNIATGPPLPQHLAAVHPYSQPTLPIGPFANMIGYPFLPQSYTYVPSAFQQSFAGSSNYHQSLAAVLPQYKSSVSASNLPASGYSGFGSNSTIPGNYSSGTSLSYDEVLSSQYKDNSHLLSLQQKENSAMWLHGNSRTMPAVPGSTYYNYQTQNQQLGEFRQVQQQSQNYGPSAYPNFYQTQAGISLDQQQQIPRASQEQPKQSQIWPNNY</sequence>
<reference evidence="4" key="1">
    <citation type="journal article" date="2019" name="Curr. Biol.">
        <title>Genome Sequence of Striga asiatica Provides Insight into the Evolution of Plant Parasitism.</title>
        <authorList>
            <person name="Yoshida S."/>
            <person name="Kim S."/>
            <person name="Wafula E.K."/>
            <person name="Tanskanen J."/>
            <person name="Kim Y.M."/>
            <person name="Honaas L."/>
            <person name="Yang Z."/>
            <person name="Spallek T."/>
            <person name="Conn C.E."/>
            <person name="Ichihashi Y."/>
            <person name="Cheong K."/>
            <person name="Cui S."/>
            <person name="Der J.P."/>
            <person name="Gundlach H."/>
            <person name="Jiao Y."/>
            <person name="Hori C."/>
            <person name="Ishida J.K."/>
            <person name="Kasahara H."/>
            <person name="Kiba T."/>
            <person name="Kim M.S."/>
            <person name="Koo N."/>
            <person name="Laohavisit A."/>
            <person name="Lee Y.H."/>
            <person name="Lumba S."/>
            <person name="McCourt P."/>
            <person name="Mortimer J.C."/>
            <person name="Mutuku J.M."/>
            <person name="Nomura T."/>
            <person name="Sasaki-Sekimoto Y."/>
            <person name="Seto Y."/>
            <person name="Wang Y."/>
            <person name="Wakatake T."/>
            <person name="Sakakibara H."/>
            <person name="Demura T."/>
            <person name="Yamaguchi S."/>
            <person name="Yoneyama K."/>
            <person name="Manabe R.I."/>
            <person name="Nelson D.C."/>
            <person name="Schulman A.H."/>
            <person name="Timko M.P."/>
            <person name="dePamphilis C.W."/>
            <person name="Choi D."/>
            <person name="Shirasu K."/>
        </authorList>
    </citation>
    <scope>NUCLEOTIDE SEQUENCE [LARGE SCALE GENOMIC DNA]</scope>
    <source>
        <strain evidence="4">cv. UVA1</strain>
    </source>
</reference>
<dbReference type="AlphaFoldDB" id="A0A5A7QY69"/>
<feature type="compositionally biased region" description="Basic and acidic residues" evidence="1">
    <location>
        <begin position="450"/>
        <end position="471"/>
    </location>
</feature>
<proteinExistence type="predicted"/>
<feature type="compositionally biased region" description="Basic and acidic residues" evidence="1">
    <location>
        <begin position="206"/>
        <end position="225"/>
    </location>
</feature>
<protein>
    <recommendedName>
        <fullName evidence="2">GBF-interacting protein 1 N-terminal domain-containing protein</fullName>
    </recommendedName>
</protein>
<accession>A0A5A7QY69</accession>
<evidence type="ECO:0000313" key="4">
    <source>
        <dbReference type="Proteomes" id="UP000325081"/>
    </source>
</evidence>
<keyword evidence="4" id="KW-1185">Reference proteome</keyword>
<dbReference type="PANTHER" id="PTHR46445:SF3">
    <property type="entry name" value="RNA POLYMERASE II DEGRADATION FACTOR-LIKE PROTEIN (DUF1296)-RELATED"/>
    <property type="match status" value="1"/>
</dbReference>
<name>A0A5A7QY69_STRAF</name>
<evidence type="ECO:0000313" key="3">
    <source>
        <dbReference type="EMBL" id="GER48891.1"/>
    </source>
</evidence>
<dbReference type="InterPro" id="IPR009060">
    <property type="entry name" value="UBA-like_sf"/>
</dbReference>
<feature type="region of interest" description="Disordered" evidence="1">
    <location>
        <begin position="423"/>
        <end position="495"/>
    </location>
</feature>
<feature type="compositionally biased region" description="Low complexity" evidence="1">
    <location>
        <begin position="133"/>
        <end position="145"/>
    </location>
</feature>
<feature type="region of interest" description="Disordered" evidence="1">
    <location>
        <begin position="57"/>
        <end position="110"/>
    </location>
</feature>
<feature type="compositionally biased region" description="Polar residues" evidence="1">
    <location>
        <begin position="305"/>
        <end position="318"/>
    </location>
</feature>
<feature type="region of interest" description="Disordered" evidence="1">
    <location>
        <begin position="1"/>
        <end position="21"/>
    </location>
</feature>
<evidence type="ECO:0000256" key="1">
    <source>
        <dbReference type="SAM" id="MobiDB-lite"/>
    </source>
</evidence>
<dbReference type="SUPFAM" id="SSF46934">
    <property type="entry name" value="UBA-like"/>
    <property type="match status" value="1"/>
</dbReference>
<feature type="compositionally biased region" description="Acidic residues" evidence="1">
    <location>
        <begin position="290"/>
        <end position="303"/>
    </location>
</feature>
<feature type="compositionally biased region" description="Basic and acidic residues" evidence="1">
    <location>
        <begin position="63"/>
        <end position="85"/>
    </location>
</feature>
<organism evidence="3 4">
    <name type="scientific">Striga asiatica</name>
    <name type="common">Asiatic witchweed</name>
    <name type="synonym">Buchnera asiatica</name>
    <dbReference type="NCBI Taxonomy" id="4170"/>
    <lineage>
        <taxon>Eukaryota</taxon>
        <taxon>Viridiplantae</taxon>
        <taxon>Streptophyta</taxon>
        <taxon>Embryophyta</taxon>
        <taxon>Tracheophyta</taxon>
        <taxon>Spermatophyta</taxon>
        <taxon>Magnoliopsida</taxon>
        <taxon>eudicotyledons</taxon>
        <taxon>Gunneridae</taxon>
        <taxon>Pentapetalae</taxon>
        <taxon>asterids</taxon>
        <taxon>lamiids</taxon>
        <taxon>Lamiales</taxon>
        <taxon>Orobanchaceae</taxon>
        <taxon>Buchnereae</taxon>
        <taxon>Striga</taxon>
    </lineage>
</organism>
<dbReference type="InterPro" id="IPR009719">
    <property type="entry name" value="GIP1_N"/>
</dbReference>
<feature type="domain" description="GBF-interacting protein 1 N-terminal" evidence="2">
    <location>
        <begin position="18"/>
        <end position="76"/>
    </location>
</feature>
<dbReference type="EMBL" id="BKCP01008404">
    <property type="protein sequence ID" value="GER48891.1"/>
    <property type="molecule type" value="Genomic_DNA"/>
</dbReference>